<evidence type="ECO:0000313" key="1">
    <source>
        <dbReference type="EMBL" id="EIG53132.1"/>
    </source>
</evidence>
<sequence length="210" mass="22785">MQERVRRIVDDDALVAGLCLDLLNQGLLEVASLVNLPALDSWATLTIPAAASNAALPDGFMRELHTIRDQARPDVPIAIVSSLKALADEFGVIGHEKGPIEACCEEAGVLSFAPQPVEETKLTVGYYREPAALALAADVPSCIPSAFRVALLVNYAAWKCFELLEDGMSGETVMSARYQGDYQQAVAALAAKFPDVSRKRVARVRRARWF</sequence>
<proteinExistence type="predicted"/>
<dbReference type="EMBL" id="JH600068">
    <property type="protein sequence ID" value="EIG53132.1"/>
    <property type="molecule type" value="Genomic_DNA"/>
</dbReference>
<name>I2Q026_9BACT</name>
<accession>I2Q026</accession>
<dbReference type="InterPro" id="IPR056209">
    <property type="entry name" value="SU10_adaptor"/>
</dbReference>
<dbReference type="HOGENOM" id="CLU_1308479_0_0_7"/>
<protein>
    <submittedName>
        <fullName evidence="1">Uncharacterized protein</fullName>
    </submittedName>
</protein>
<dbReference type="AlphaFoldDB" id="I2Q026"/>
<dbReference type="Pfam" id="PF24175">
    <property type="entry name" value="SU10_adaptor"/>
    <property type="match status" value="1"/>
</dbReference>
<reference evidence="1" key="1">
    <citation type="submission" date="2011-11" db="EMBL/GenBank/DDBJ databases">
        <title>Improved High-Quality Draft sequence of Desulfovibrio sp. U5L.</title>
        <authorList>
            <consortium name="US DOE Joint Genome Institute"/>
            <person name="Lucas S."/>
            <person name="Han J."/>
            <person name="Lapidus A."/>
            <person name="Cheng J.-F."/>
            <person name="Goodwin L."/>
            <person name="Pitluck S."/>
            <person name="Peters L."/>
            <person name="Ovchinnikova G."/>
            <person name="Held B."/>
            <person name="Detter J.C."/>
            <person name="Han C."/>
            <person name="Tapia R."/>
            <person name="Land M."/>
            <person name="Hauser L."/>
            <person name="Kyrpides N."/>
            <person name="Ivanova N."/>
            <person name="Pagani I."/>
            <person name="Gabster J."/>
            <person name="Walker C."/>
            <person name="Stolyar S."/>
            <person name="Stahl D."/>
            <person name="Arkin A."/>
            <person name="Dehal P."/>
            <person name="Hazen T."/>
            <person name="Woyke T."/>
        </authorList>
    </citation>
    <scope>NUCLEOTIDE SEQUENCE [LARGE SCALE GENOMIC DNA]</scope>
    <source>
        <strain evidence="1">U5L</strain>
    </source>
</reference>
<organism evidence="1">
    <name type="scientific">Desulfovibrio sp. U5L</name>
    <dbReference type="NCBI Taxonomy" id="596152"/>
    <lineage>
        <taxon>Bacteria</taxon>
        <taxon>Pseudomonadati</taxon>
        <taxon>Thermodesulfobacteriota</taxon>
        <taxon>Desulfovibrionia</taxon>
        <taxon>Desulfovibrionales</taxon>
        <taxon>Desulfovibrionaceae</taxon>
        <taxon>Desulfovibrio</taxon>
    </lineage>
</organism>
<dbReference type="STRING" id="596152.DesU5LDRAFT_1443"/>
<gene>
    <name evidence="1" type="ORF">DesU5LDRAFT_1443</name>
</gene>